<organism evidence="3 4">
    <name type="scientific">Desulfocurvibacter africanus subsp. africanus str. Walvis Bay</name>
    <dbReference type="NCBI Taxonomy" id="690850"/>
    <lineage>
        <taxon>Bacteria</taxon>
        <taxon>Pseudomonadati</taxon>
        <taxon>Thermodesulfobacteriota</taxon>
        <taxon>Desulfovibrionia</taxon>
        <taxon>Desulfovibrionales</taxon>
        <taxon>Desulfovibrionaceae</taxon>
        <taxon>Desulfocurvibacter</taxon>
    </lineage>
</organism>
<evidence type="ECO:0000313" key="3">
    <source>
        <dbReference type="EMBL" id="EGJ48379.1"/>
    </source>
</evidence>
<feature type="region of interest" description="Disordered" evidence="1">
    <location>
        <begin position="89"/>
        <end position="108"/>
    </location>
</feature>
<dbReference type="HOGENOM" id="CLU_1737565_0_0_7"/>
<dbReference type="AlphaFoldDB" id="F3YV61"/>
<accession>F3YV61</accession>
<dbReference type="STRING" id="690850.Desaf_0013"/>
<evidence type="ECO:0000313" key="4">
    <source>
        <dbReference type="Proteomes" id="UP000007844"/>
    </source>
</evidence>
<feature type="compositionally biased region" description="Low complexity" evidence="1">
    <location>
        <begin position="96"/>
        <end position="106"/>
    </location>
</feature>
<sequence precursor="true">MHRPSFVSASILALLALSPAFGRGGEIQDPAHVDGLLLTQAVPSNPGISPGSGAAGPPPSGGGISNPGVPPSDSQDQLRMHENIRQQQRLRENSMARKQAAQMQRQSEMKYRYYLERDPLESREAAREALHWKEQKDRLDKQRERLLQSE</sequence>
<dbReference type="RefSeq" id="WP_014258259.1">
    <property type="nucleotide sequence ID" value="NC_016629.1"/>
</dbReference>
<dbReference type="EMBL" id="CP003221">
    <property type="protein sequence ID" value="EGJ48379.1"/>
    <property type="molecule type" value="Genomic_DNA"/>
</dbReference>
<keyword evidence="2" id="KW-0732">Signal</keyword>
<feature type="compositionally biased region" description="Low complexity" evidence="1">
    <location>
        <begin position="42"/>
        <end position="52"/>
    </location>
</feature>
<feature type="chain" id="PRO_5003304489" evidence="2">
    <location>
        <begin position="23"/>
        <end position="150"/>
    </location>
</feature>
<protein>
    <submittedName>
        <fullName evidence="3">Uncharacterized protein</fullName>
    </submittedName>
</protein>
<gene>
    <name evidence="3" type="ORF">Desaf_0013</name>
</gene>
<dbReference type="Proteomes" id="UP000007844">
    <property type="component" value="Chromosome"/>
</dbReference>
<feature type="signal peptide" evidence="2">
    <location>
        <begin position="1"/>
        <end position="22"/>
    </location>
</feature>
<feature type="region of interest" description="Disordered" evidence="1">
    <location>
        <begin position="41"/>
        <end position="82"/>
    </location>
</feature>
<evidence type="ECO:0000256" key="1">
    <source>
        <dbReference type="SAM" id="MobiDB-lite"/>
    </source>
</evidence>
<proteinExistence type="predicted"/>
<keyword evidence="4" id="KW-1185">Reference proteome</keyword>
<evidence type="ECO:0000256" key="2">
    <source>
        <dbReference type="SAM" id="SignalP"/>
    </source>
</evidence>
<dbReference type="KEGG" id="daf:Desaf_0013"/>
<name>F3YV61_DESAF</name>
<reference evidence="3 4" key="1">
    <citation type="journal article" date="2011" name="J. Bacteriol.">
        <title>Genome sequence of the mercury-methylating and pleomorphic Desulfovibrio africanus Strain Walvis Bay.</title>
        <authorList>
            <person name="Brown S.D."/>
            <person name="Wall J.D."/>
            <person name="Kucken A.M."/>
            <person name="Gilmour C.C."/>
            <person name="Podar M."/>
            <person name="Brandt C.C."/>
            <person name="Teshima H."/>
            <person name="Detter J.C."/>
            <person name="Han C.S."/>
            <person name="Land M.L."/>
            <person name="Lucas S."/>
            <person name="Han J."/>
            <person name="Pennacchio L."/>
            <person name="Nolan M."/>
            <person name="Pitluck S."/>
            <person name="Woyke T."/>
            <person name="Goodwin L."/>
            <person name="Palumbo A.V."/>
            <person name="Elias D.A."/>
        </authorList>
    </citation>
    <scope>NUCLEOTIDE SEQUENCE [LARGE SCALE GENOMIC DNA]</scope>
    <source>
        <strain evidence="3 4">Walvis Bay</strain>
    </source>
</reference>